<gene>
    <name evidence="2" type="ORF">GCM10017786_13670</name>
</gene>
<proteinExistence type="predicted"/>
<evidence type="ECO:0008006" key="4">
    <source>
        <dbReference type="Google" id="ProtNLM"/>
    </source>
</evidence>
<keyword evidence="1" id="KW-0812">Transmembrane</keyword>
<dbReference type="EMBL" id="BNAU01000001">
    <property type="protein sequence ID" value="GHE83725.1"/>
    <property type="molecule type" value="Genomic_DNA"/>
</dbReference>
<dbReference type="RefSeq" id="WP_229874261.1">
    <property type="nucleotide sequence ID" value="NZ_BNAU01000001.1"/>
</dbReference>
<reference evidence="3" key="1">
    <citation type="journal article" date="2019" name="Int. J. Syst. Evol. Microbiol.">
        <title>The Global Catalogue of Microorganisms (GCM) 10K type strain sequencing project: providing services to taxonomists for standard genome sequencing and annotation.</title>
        <authorList>
            <consortium name="The Broad Institute Genomics Platform"/>
            <consortium name="The Broad Institute Genome Sequencing Center for Infectious Disease"/>
            <person name="Wu L."/>
            <person name="Ma J."/>
        </authorList>
    </citation>
    <scope>NUCLEOTIDE SEQUENCE [LARGE SCALE GENOMIC DNA]</scope>
    <source>
        <strain evidence="3">CGMCC 4.7677</strain>
    </source>
</reference>
<comment type="caution">
    <text evidence="2">The sequence shown here is derived from an EMBL/GenBank/DDBJ whole genome shotgun (WGS) entry which is preliminary data.</text>
</comment>
<sequence length="70" mass="7119">MSRLAGSLTPIIAIALYRQFGTGYAIGAYLAVMGAISLVATLLAKETKSVDLAEVGQTGEPAGAAEPVRP</sequence>
<evidence type="ECO:0000313" key="3">
    <source>
        <dbReference type="Proteomes" id="UP000605897"/>
    </source>
</evidence>
<keyword evidence="1" id="KW-0472">Membrane</keyword>
<keyword evidence="3" id="KW-1185">Reference proteome</keyword>
<protein>
    <recommendedName>
        <fullName evidence="4">Major facilitator superfamily (MFS) profile domain-containing protein</fullName>
    </recommendedName>
</protein>
<keyword evidence="1" id="KW-1133">Transmembrane helix</keyword>
<organism evidence="2 3">
    <name type="scientific">Amycolatopsis deserti</name>
    <dbReference type="NCBI Taxonomy" id="185696"/>
    <lineage>
        <taxon>Bacteria</taxon>
        <taxon>Bacillati</taxon>
        <taxon>Actinomycetota</taxon>
        <taxon>Actinomycetes</taxon>
        <taxon>Pseudonocardiales</taxon>
        <taxon>Pseudonocardiaceae</taxon>
        <taxon>Amycolatopsis</taxon>
    </lineage>
</organism>
<dbReference type="Proteomes" id="UP000605897">
    <property type="component" value="Unassembled WGS sequence"/>
</dbReference>
<feature type="transmembrane region" description="Helical" evidence="1">
    <location>
        <begin position="24"/>
        <end position="44"/>
    </location>
</feature>
<evidence type="ECO:0000313" key="2">
    <source>
        <dbReference type="EMBL" id="GHE83725.1"/>
    </source>
</evidence>
<name>A0ABQ3IKP3_9PSEU</name>
<accession>A0ABQ3IKP3</accession>
<evidence type="ECO:0000256" key="1">
    <source>
        <dbReference type="SAM" id="Phobius"/>
    </source>
</evidence>